<evidence type="ECO:0000313" key="1">
    <source>
        <dbReference type="EMBL" id="MQM16463.1"/>
    </source>
</evidence>
<comment type="caution">
    <text evidence="1">The sequence shown here is derived from an EMBL/GenBank/DDBJ whole genome shotgun (WGS) entry which is preliminary data.</text>
</comment>
<dbReference type="AlphaFoldDB" id="A0A843XAY3"/>
<sequence>MGLQGVVYRWYGLRRRCDRLVPPAVVLEELCELVLPRGMPQTNLAAVSGRSRSGRQDRWTHTRDLGVKGIDAKFLSVQKHRPNSNAKGERRI</sequence>
<accession>A0A843XAY3</accession>
<gene>
    <name evidence="1" type="ORF">Taro_049421</name>
</gene>
<dbReference type="EMBL" id="NMUH01007018">
    <property type="protein sequence ID" value="MQM16463.1"/>
    <property type="molecule type" value="Genomic_DNA"/>
</dbReference>
<keyword evidence="2" id="KW-1185">Reference proteome</keyword>
<organism evidence="1 2">
    <name type="scientific">Colocasia esculenta</name>
    <name type="common">Wild taro</name>
    <name type="synonym">Arum esculentum</name>
    <dbReference type="NCBI Taxonomy" id="4460"/>
    <lineage>
        <taxon>Eukaryota</taxon>
        <taxon>Viridiplantae</taxon>
        <taxon>Streptophyta</taxon>
        <taxon>Embryophyta</taxon>
        <taxon>Tracheophyta</taxon>
        <taxon>Spermatophyta</taxon>
        <taxon>Magnoliopsida</taxon>
        <taxon>Liliopsida</taxon>
        <taxon>Araceae</taxon>
        <taxon>Aroideae</taxon>
        <taxon>Colocasieae</taxon>
        <taxon>Colocasia</taxon>
    </lineage>
</organism>
<evidence type="ECO:0000313" key="2">
    <source>
        <dbReference type="Proteomes" id="UP000652761"/>
    </source>
</evidence>
<dbReference type="Proteomes" id="UP000652761">
    <property type="component" value="Unassembled WGS sequence"/>
</dbReference>
<name>A0A843XAY3_COLES</name>
<reference evidence="1" key="1">
    <citation type="submission" date="2017-07" db="EMBL/GenBank/DDBJ databases">
        <title>Taro Niue Genome Assembly and Annotation.</title>
        <authorList>
            <person name="Atibalentja N."/>
            <person name="Keating K."/>
            <person name="Fields C.J."/>
        </authorList>
    </citation>
    <scope>NUCLEOTIDE SEQUENCE</scope>
    <source>
        <strain evidence="1">Niue_2</strain>
        <tissue evidence="1">Leaf</tissue>
    </source>
</reference>
<proteinExistence type="predicted"/>
<protein>
    <submittedName>
        <fullName evidence="1">Uncharacterized protein</fullName>
    </submittedName>
</protein>